<name>A0A0N9W1U4_9GAMM</name>
<evidence type="ECO:0000313" key="2">
    <source>
        <dbReference type="Proteomes" id="UP000064939"/>
    </source>
</evidence>
<protein>
    <submittedName>
        <fullName evidence="1">Uncharacterized protein</fullName>
    </submittedName>
</protein>
<dbReference type="STRING" id="1324350.AOY20_08720"/>
<gene>
    <name evidence="1" type="ORF">AOY20_08720</name>
</gene>
<organism evidence="1 2">
    <name type="scientific">Acinetobacter equi</name>
    <dbReference type="NCBI Taxonomy" id="1324350"/>
    <lineage>
        <taxon>Bacteria</taxon>
        <taxon>Pseudomonadati</taxon>
        <taxon>Pseudomonadota</taxon>
        <taxon>Gammaproteobacteria</taxon>
        <taxon>Moraxellales</taxon>
        <taxon>Moraxellaceae</taxon>
        <taxon>Acinetobacter</taxon>
    </lineage>
</organism>
<evidence type="ECO:0000313" key="1">
    <source>
        <dbReference type="EMBL" id="ALH95600.1"/>
    </source>
</evidence>
<dbReference type="EMBL" id="CP012808">
    <property type="protein sequence ID" value="ALH95600.1"/>
    <property type="molecule type" value="Genomic_DNA"/>
</dbReference>
<dbReference type="Proteomes" id="UP000064939">
    <property type="component" value="Chromosome"/>
</dbReference>
<keyword evidence="2" id="KW-1185">Reference proteome</keyword>
<dbReference type="AlphaFoldDB" id="A0A0N9W1U4"/>
<proteinExistence type="predicted"/>
<sequence length="251" mass="27395">MITYQIIEGAKASKNAKKFTPSPEGVAMANIPGWELLIDPDHVTSSTVQNRCIRNTFCELVSGSINLGTFANGQKAFNPTDALPIRINPNLEFPIDAWSLIFVAKPDVKTGVDLNTIITANTYTADKITPSVAFSASTTTFRIMKGGALSDLERRLTYTPSVPLSEKVSVYIVTGSIANGLAIYQDGVLVASNSNKDLINDQWQAGEWNILRGARGLFGMIGLLSIDLNDPLNAEYRNQMNDFLMQKYAIV</sequence>
<dbReference type="SUPFAM" id="SSF49899">
    <property type="entry name" value="Concanavalin A-like lectins/glucanases"/>
    <property type="match status" value="1"/>
</dbReference>
<dbReference type="RefSeq" id="WP_054581491.1">
    <property type="nucleotide sequence ID" value="NZ_CP012808.1"/>
</dbReference>
<accession>A0A0N9W1U4</accession>
<dbReference type="KEGG" id="aei:AOY20_08720"/>
<reference evidence="1 2" key="1">
    <citation type="journal article" date="2015" name="Int. J. Syst. Evol. Microbiol.">
        <title>Acinetobacter equi sp. nov. isolated from horse faeces.</title>
        <authorList>
            <person name="Poppel M.T."/>
            <person name="Skiebe E."/>
            <person name="Laue M."/>
            <person name="Bergmann H."/>
            <person name="Ebersberger I."/>
            <person name="Garn T."/>
            <person name="Fruth A."/>
            <person name="Baumgardt S."/>
            <person name="Busse H.J."/>
            <person name="Wilharm G."/>
        </authorList>
    </citation>
    <scope>NUCLEOTIDE SEQUENCE [LARGE SCALE GENOMIC DNA]</scope>
    <source>
        <strain evidence="1 2">114</strain>
    </source>
</reference>
<dbReference type="InterPro" id="IPR013320">
    <property type="entry name" value="ConA-like_dom_sf"/>
</dbReference>